<dbReference type="PANTHER" id="PTHR31692">
    <property type="entry name" value="EXPANSIN-B3"/>
    <property type="match status" value="1"/>
</dbReference>
<dbReference type="InterPro" id="IPR036908">
    <property type="entry name" value="RlpA-like_sf"/>
</dbReference>
<dbReference type="PRINTS" id="PR01225">
    <property type="entry name" value="EXPANSNFAMLY"/>
</dbReference>
<dbReference type="SUPFAM" id="SSF49590">
    <property type="entry name" value="PHL pollen allergen"/>
    <property type="match status" value="1"/>
</dbReference>
<dbReference type="CDD" id="cd22275">
    <property type="entry name" value="DPBB_EXPB_N"/>
    <property type="match status" value="1"/>
</dbReference>
<evidence type="ECO:0000313" key="8">
    <source>
        <dbReference type="Proteomes" id="UP001415857"/>
    </source>
</evidence>
<dbReference type="InterPro" id="IPR007118">
    <property type="entry name" value="Expan_Lol_pI"/>
</dbReference>
<dbReference type="InterPro" id="IPR005795">
    <property type="entry name" value="LolPI"/>
</dbReference>
<comment type="caution">
    <text evidence="7">The sequence shown here is derived from an EMBL/GenBank/DDBJ whole genome shotgun (WGS) entry which is preliminary data.</text>
</comment>
<dbReference type="InterPro" id="IPR036749">
    <property type="entry name" value="Expansin_CBD_sf"/>
</dbReference>
<dbReference type="Gene3D" id="2.60.40.760">
    <property type="entry name" value="Expansin, cellulose-binding-like domain"/>
    <property type="match status" value="1"/>
</dbReference>
<reference evidence="7 8" key="1">
    <citation type="journal article" date="2024" name="Plant J.">
        <title>Genome sequences and population genomics reveal climatic adaptation and genomic divergence between two closely related sweetgum species.</title>
        <authorList>
            <person name="Xu W.Q."/>
            <person name="Ren C.Q."/>
            <person name="Zhang X.Y."/>
            <person name="Comes H.P."/>
            <person name="Liu X.H."/>
            <person name="Li Y.G."/>
            <person name="Kettle C.J."/>
            <person name="Jalonen R."/>
            <person name="Gaisberger H."/>
            <person name="Ma Y.Z."/>
            <person name="Qiu Y.X."/>
        </authorList>
    </citation>
    <scope>NUCLEOTIDE SEQUENCE [LARGE SCALE GENOMIC DNA]</scope>
    <source>
        <strain evidence="7">Hangzhou</strain>
    </source>
</reference>
<proteinExistence type="inferred from homology"/>
<evidence type="ECO:0000256" key="2">
    <source>
        <dbReference type="ARBA" id="ARBA00022525"/>
    </source>
</evidence>
<dbReference type="Proteomes" id="UP001415857">
    <property type="component" value="Unassembled WGS sequence"/>
</dbReference>
<dbReference type="Pfam" id="PF03330">
    <property type="entry name" value="DPBB_1"/>
    <property type="match status" value="1"/>
</dbReference>
<evidence type="ECO:0000259" key="6">
    <source>
        <dbReference type="PROSITE" id="PS50843"/>
    </source>
</evidence>
<dbReference type="Gene3D" id="2.40.40.10">
    <property type="entry name" value="RlpA-like domain"/>
    <property type="match status" value="1"/>
</dbReference>
<name>A0AAP0NGX7_LIQFO</name>
<comment type="similarity">
    <text evidence="3">Belongs to the expansin family.</text>
</comment>
<feature type="chain" id="PRO_5043001043" evidence="4">
    <location>
        <begin position="28"/>
        <end position="274"/>
    </location>
</feature>
<dbReference type="SMART" id="SM00837">
    <property type="entry name" value="DPBB_1"/>
    <property type="match status" value="1"/>
</dbReference>
<evidence type="ECO:0000313" key="7">
    <source>
        <dbReference type="EMBL" id="KAK9273137.1"/>
    </source>
</evidence>
<dbReference type="Pfam" id="PF01357">
    <property type="entry name" value="Expansin_C"/>
    <property type="match status" value="1"/>
</dbReference>
<evidence type="ECO:0000256" key="3">
    <source>
        <dbReference type="RuleBase" id="RU003460"/>
    </source>
</evidence>
<gene>
    <name evidence="7" type="ORF">L1049_017944</name>
</gene>
<protein>
    <submittedName>
        <fullName evidence="7">Uncharacterized protein</fullName>
    </submittedName>
</protein>
<feature type="domain" description="Expansin-like CBD" evidence="6">
    <location>
        <begin position="185"/>
        <end position="268"/>
    </location>
</feature>
<dbReference type="EMBL" id="JBBPBK010000012">
    <property type="protein sequence ID" value="KAK9273137.1"/>
    <property type="molecule type" value="Genomic_DNA"/>
</dbReference>
<dbReference type="GO" id="GO:0005576">
    <property type="term" value="C:extracellular region"/>
    <property type="evidence" value="ECO:0007669"/>
    <property type="project" value="UniProtKB-SubCell"/>
</dbReference>
<organism evidence="7 8">
    <name type="scientific">Liquidambar formosana</name>
    <name type="common">Formosan gum</name>
    <dbReference type="NCBI Taxonomy" id="63359"/>
    <lineage>
        <taxon>Eukaryota</taxon>
        <taxon>Viridiplantae</taxon>
        <taxon>Streptophyta</taxon>
        <taxon>Embryophyta</taxon>
        <taxon>Tracheophyta</taxon>
        <taxon>Spermatophyta</taxon>
        <taxon>Magnoliopsida</taxon>
        <taxon>eudicotyledons</taxon>
        <taxon>Gunneridae</taxon>
        <taxon>Pentapetalae</taxon>
        <taxon>Saxifragales</taxon>
        <taxon>Altingiaceae</taxon>
        <taxon>Liquidambar</taxon>
    </lineage>
</organism>
<sequence length="274" mass="28566">MALVLLQPFCLFALVALFSLLLNLCSCFNPKLFNVSLAQSGSTWSPAGATWYGSPTGAGSDGGACGYGNAVEQAPFSSMISAGGPSLFKSGRGCGACYQVKCTSNSACSGKPVSVVITDECPGGPCVAESVHFDLSGSAFGGMAISGQGEQLRNAGNLQIQYKRIKCNHHGAALTFHVDAGSNAYYFAVLVKYGNGDGELAGVDIKQAHDAHSWLPMQPSWGALWKLNSGSGLQAPFSIRLKSLQSGKTIVAKNVIPADWKPGQAYTSHVNFNS</sequence>
<comment type="subcellular location">
    <subcellularLocation>
        <location evidence="1">Secreted</location>
    </subcellularLocation>
</comment>
<evidence type="ECO:0000256" key="1">
    <source>
        <dbReference type="ARBA" id="ARBA00004613"/>
    </source>
</evidence>
<dbReference type="PROSITE" id="PS50843">
    <property type="entry name" value="EXPANSIN_CBD"/>
    <property type="match status" value="1"/>
</dbReference>
<feature type="domain" description="Expansin-like EG45" evidence="5">
    <location>
        <begin position="62"/>
        <end position="172"/>
    </location>
</feature>
<dbReference type="InterPro" id="IPR009009">
    <property type="entry name" value="RlpA-like_DPBB"/>
</dbReference>
<feature type="signal peptide" evidence="4">
    <location>
        <begin position="1"/>
        <end position="27"/>
    </location>
</feature>
<accession>A0AAP0NGX7</accession>
<evidence type="ECO:0000256" key="4">
    <source>
        <dbReference type="SAM" id="SignalP"/>
    </source>
</evidence>
<dbReference type="PANTHER" id="PTHR31692:SF56">
    <property type="entry name" value="EXPANSIN-B2-RELATED"/>
    <property type="match status" value="1"/>
</dbReference>
<keyword evidence="8" id="KW-1185">Reference proteome</keyword>
<dbReference type="GO" id="GO:0009653">
    <property type="term" value="P:anatomical structure morphogenesis"/>
    <property type="evidence" value="ECO:0007669"/>
    <property type="project" value="UniProtKB-ARBA"/>
</dbReference>
<dbReference type="SUPFAM" id="SSF50685">
    <property type="entry name" value="Barwin-like endoglucanases"/>
    <property type="match status" value="1"/>
</dbReference>
<dbReference type="InterPro" id="IPR007117">
    <property type="entry name" value="Expansin_CBD"/>
</dbReference>
<keyword evidence="2" id="KW-0964">Secreted</keyword>
<evidence type="ECO:0000259" key="5">
    <source>
        <dbReference type="PROSITE" id="PS50842"/>
    </source>
</evidence>
<keyword evidence="4" id="KW-0732">Signal</keyword>
<dbReference type="PROSITE" id="PS50842">
    <property type="entry name" value="EXPANSIN_EG45"/>
    <property type="match status" value="1"/>
</dbReference>
<dbReference type="AlphaFoldDB" id="A0AAP0NGX7"/>
<dbReference type="InterPro" id="IPR007112">
    <property type="entry name" value="Expansin/allergen_DPBB_dom"/>
</dbReference>
<dbReference type="PRINTS" id="PR00829">
    <property type="entry name" value="LOLP1ALLERGN"/>
</dbReference>